<evidence type="ECO:0000313" key="5">
    <source>
        <dbReference type="Proteomes" id="UP001519309"/>
    </source>
</evidence>
<keyword evidence="1" id="KW-0812">Transmembrane</keyword>
<organism evidence="2 4">
    <name type="scientific">Streptomyces griseochromogenes</name>
    <dbReference type="NCBI Taxonomy" id="68214"/>
    <lineage>
        <taxon>Bacteria</taxon>
        <taxon>Bacillati</taxon>
        <taxon>Actinomycetota</taxon>
        <taxon>Actinomycetes</taxon>
        <taxon>Kitasatosporales</taxon>
        <taxon>Streptomycetaceae</taxon>
        <taxon>Streptomyces</taxon>
    </lineage>
</organism>
<reference evidence="2 4" key="1">
    <citation type="submission" date="2016-06" db="EMBL/GenBank/DDBJ databases">
        <title>Complete genome sequence of Streptomyces griseochromogenes ATCC 14511, the Blasticidin S producer.</title>
        <authorList>
            <person name="Wu L."/>
        </authorList>
    </citation>
    <scope>NUCLEOTIDE SEQUENCE [LARGE SCALE GENOMIC DNA]</scope>
    <source>
        <strain evidence="2 4">ATCC 14511</strain>
    </source>
</reference>
<dbReference type="EMBL" id="CP016279">
    <property type="protein sequence ID" value="ANP51267.1"/>
    <property type="molecule type" value="Genomic_DNA"/>
</dbReference>
<keyword evidence="1" id="KW-1133">Transmembrane helix</keyword>
<evidence type="ECO:0000256" key="1">
    <source>
        <dbReference type="SAM" id="Phobius"/>
    </source>
</evidence>
<dbReference type="KEGG" id="sgs:AVL59_18015"/>
<keyword evidence="1" id="KW-0472">Membrane</keyword>
<dbReference type="EMBL" id="JAGGLP010000005">
    <property type="protein sequence ID" value="MBP2050047.1"/>
    <property type="molecule type" value="Genomic_DNA"/>
</dbReference>
<sequence length="74" mass="7339">MWRSRVVGAVFAVAGPAAVITGAGGPARAMIVLDILAALSFGTLTAFGYVAAGLLCAAAGVVPSAVFALTRFTR</sequence>
<gene>
    <name evidence="2" type="ORF">AVL59_18015</name>
    <name evidence="3" type="ORF">J2Z21_002983</name>
</gene>
<dbReference type="Proteomes" id="UP000092659">
    <property type="component" value="Chromosome"/>
</dbReference>
<evidence type="ECO:0000313" key="3">
    <source>
        <dbReference type="EMBL" id="MBP2050047.1"/>
    </source>
</evidence>
<name>A0A1B1AXL2_9ACTN</name>
<keyword evidence="5" id="KW-1185">Reference proteome</keyword>
<dbReference type="AlphaFoldDB" id="A0A1B1AXL2"/>
<proteinExistence type="predicted"/>
<dbReference type="RefSeq" id="WP_067305420.1">
    <property type="nucleotide sequence ID" value="NZ_CP016279.1"/>
</dbReference>
<feature type="transmembrane region" description="Helical" evidence="1">
    <location>
        <begin position="46"/>
        <end position="69"/>
    </location>
</feature>
<reference evidence="3 5" key="2">
    <citation type="submission" date="2021-03" db="EMBL/GenBank/DDBJ databases">
        <title>Genomic Encyclopedia of Type Strains, Phase IV (KMG-IV): sequencing the most valuable type-strain genomes for metagenomic binning, comparative biology and taxonomic classification.</title>
        <authorList>
            <person name="Goeker M."/>
        </authorList>
    </citation>
    <scope>NUCLEOTIDE SEQUENCE [LARGE SCALE GENOMIC DNA]</scope>
    <source>
        <strain evidence="3 5">DSM 40499</strain>
    </source>
</reference>
<evidence type="ECO:0000313" key="2">
    <source>
        <dbReference type="EMBL" id="ANP51267.1"/>
    </source>
</evidence>
<dbReference type="Proteomes" id="UP001519309">
    <property type="component" value="Unassembled WGS sequence"/>
</dbReference>
<protein>
    <submittedName>
        <fullName evidence="2">Uncharacterized protein</fullName>
    </submittedName>
</protein>
<evidence type="ECO:0000313" key="4">
    <source>
        <dbReference type="Proteomes" id="UP000092659"/>
    </source>
</evidence>
<accession>A0A1B1AXL2</accession>